<feature type="compositionally biased region" description="Low complexity" evidence="1">
    <location>
        <begin position="1639"/>
        <end position="1651"/>
    </location>
</feature>
<feature type="compositionally biased region" description="Polar residues" evidence="1">
    <location>
        <begin position="2477"/>
        <end position="2486"/>
    </location>
</feature>
<feature type="region of interest" description="Disordered" evidence="1">
    <location>
        <begin position="2369"/>
        <end position="2440"/>
    </location>
</feature>
<feature type="compositionally biased region" description="Basic and acidic residues" evidence="1">
    <location>
        <begin position="2622"/>
        <end position="2634"/>
    </location>
</feature>
<feature type="region of interest" description="Disordered" evidence="1">
    <location>
        <begin position="1508"/>
        <end position="1528"/>
    </location>
</feature>
<feature type="region of interest" description="Disordered" evidence="1">
    <location>
        <begin position="1189"/>
        <end position="1311"/>
    </location>
</feature>
<feature type="compositionally biased region" description="Polar residues" evidence="1">
    <location>
        <begin position="1711"/>
        <end position="1745"/>
    </location>
</feature>
<reference evidence="3" key="1">
    <citation type="journal article" date="2020" name="bioRxiv">
        <title>Chromosome-level reference genome of the European wasp spider Argiope bruennichi: a resource for studies on range expansion and evolutionary adaptation.</title>
        <authorList>
            <person name="Sheffer M.M."/>
            <person name="Hoppe A."/>
            <person name="Krehenwinkel H."/>
            <person name="Uhl G."/>
            <person name="Kuss A.W."/>
            <person name="Jensen L."/>
            <person name="Jensen C."/>
            <person name="Gillespie R.G."/>
            <person name="Hoff K.J."/>
            <person name="Prost S."/>
        </authorList>
    </citation>
    <scope>NUCLEOTIDE SEQUENCE</scope>
</reference>
<feature type="compositionally biased region" description="Gly residues" evidence="1">
    <location>
        <begin position="689"/>
        <end position="706"/>
    </location>
</feature>
<feature type="region of interest" description="Disordered" evidence="1">
    <location>
        <begin position="1631"/>
        <end position="1652"/>
    </location>
</feature>
<feature type="region of interest" description="Disordered" evidence="1">
    <location>
        <begin position="2033"/>
        <end position="2058"/>
    </location>
</feature>
<feature type="compositionally biased region" description="Polar residues" evidence="1">
    <location>
        <begin position="742"/>
        <end position="768"/>
    </location>
</feature>
<feature type="region of interest" description="Disordered" evidence="1">
    <location>
        <begin position="2236"/>
        <end position="2282"/>
    </location>
</feature>
<feature type="compositionally biased region" description="Polar residues" evidence="1">
    <location>
        <begin position="868"/>
        <end position="883"/>
    </location>
</feature>
<organism evidence="3 4">
    <name type="scientific">Argiope bruennichi</name>
    <name type="common">Wasp spider</name>
    <name type="synonym">Aranea bruennichi</name>
    <dbReference type="NCBI Taxonomy" id="94029"/>
    <lineage>
        <taxon>Eukaryota</taxon>
        <taxon>Metazoa</taxon>
        <taxon>Ecdysozoa</taxon>
        <taxon>Arthropoda</taxon>
        <taxon>Chelicerata</taxon>
        <taxon>Arachnida</taxon>
        <taxon>Araneae</taxon>
        <taxon>Araneomorphae</taxon>
        <taxon>Entelegynae</taxon>
        <taxon>Araneoidea</taxon>
        <taxon>Araneidae</taxon>
        <taxon>Argiope</taxon>
    </lineage>
</organism>
<feature type="compositionally biased region" description="Polar residues" evidence="1">
    <location>
        <begin position="2406"/>
        <end position="2418"/>
    </location>
</feature>
<feature type="region of interest" description="Disordered" evidence="1">
    <location>
        <begin position="339"/>
        <end position="445"/>
    </location>
</feature>
<feature type="compositionally biased region" description="Basic residues" evidence="1">
    <location>
        <begin position="938"/>
        <end position="950"/>
    </location>
</feature>
<accession>A0A8T0EZ39</accession>
<evidence type="ECO:0000256" key="2">
    <source>
        <dbReference type="SAM" id="SignalP"/>
    </source>
</evidence>
<feature type="compositionally biased region" description="Basic and acidic residues" evidence="1">
    <location>
        <begin position="2924"/>
        <end position="2935"/>
    </location>
</feature>
<feature type="compositionally biased region" description="Polar residues" evidence="1">
    <location>
        <begin position="162"/>
        <end position="173"/>
    </location>
</feature>
<feature type="compositionally biased region" description="Acidic residues" evidence="1">
    <location>
        <begin position="1376"/>
        <end position="1388"/>
    </location>
</feature>
<feature type="region of interest" description="Disordered" evidence="1">
    <location>
        <begin position="681"/>
        <end position="897"/>
    </location>
</feature>
<gene>
    <name evidence="3" type="ORF">HNY73_013181</name>
</gene>
<feature type="region of interest" description="Disordered" evidence="1">
    <location>
        <begin position="1711"/>
        <end position="1762"/>
    </location>
</feature>
<feature type="compositionally biased region" description="Polar residues" evidence="1">
    <location>
        <begin position="1192"/>
        <end position="1205"/>
    </location>
</feature>
<feature type="compositionally biased region" description="Low complexity" evidence="1">
    <location>
        <begin position="728"/>
        <end position="741"/>
    </location>
</feature>
<feature type="compositionally biased region" description="Polar residues" evidence="1">
    <location>
        <begin position="2661"/>
        <end position="2673"/>
    </location>
</feature>
<feature type="compositionally biased region" description="Basic residues" evidence="1">
    <location>
        <begin position="1434"/>
        <end position="1450"/>
    </location>
</feature>
<feature type="compositionally biased region" description="Polar residues" evidence="1">
    <location>
        <begin position="1324"/>
        <end position="1337"/>
    </location>
</feature>
<feature type="chain" id="PRO_5035782601" evidence="2">
    <location>
        <begin position="30"/>
        <end position="3027"/>
    </location>
</feature>
<keyword evidence="2" id="KW-0732">Signal</keyword>
<feature type="region of interest" description="Disordered" evidence="1">
    <location>
        <begin position="526"/>
        <end position="555"/>
    </location>
</feature>
<proteinExistence type="predicted"/>
<evidence type="ECO:0000313" key="4">
    <source>
        <dbReference type="Proteomes" id="UP000807504"/>
    </source>
</evidence>
<name>A0A8T0EZ39_ARGBR</name>
<evidence type="ECO:0000313" key="3">
    <source>
        <dbReference type="EMBL" id="KAF8782954.1"/>
    </source>
</evidence>
<feature type="compositionally biased region" description="Low complexity" evidence="1">
    <location>
        <begin position="830"/>
        <end position="867"/>
    </location>
</feature>
<feature type="compositionally biased region" description="Low complexity" evidence="1">
    <location>
        <begin position="1452"/>
        <end position="1477"/>
    </location>
</feature>
<keyword evidence="4" id="KW-1185">Reference proteome</keyword>
<comment type="caution">
    <text evidence="3">The sequence shown here is derived from an EMBL/GenBank/DDBJ whole genome shotgun (WGS) entry which is preliminary data.</text>
</comment>
<sequence>MRRGSSSANVRWHYLPLLLVTAAFSQAFAQTTTTTAPTTTTAASTTNSQTTTSETTTAATTTPLPLLTTEASGTTLTAADSAAPTTTVATESSNLEATTEGQASNEALRTSGLRRGYRFESTRNKPLANQEATPKPESGAAAKEKPEEKKIAWKFGRGGNNQEGWSVRPTPNSGYPLWKKQVASSNGGQPQADEGVDAAGKKPGDQQAYIVWSVGQGNAPNGWTLSGAQDGWAPEGAAQVNGGWPPGDATVVANGGNGGWNADGWVEEQPPSEEDNQEGGWVDDEGPQPVNANGGWVEQGVAPQQAGWVEPNGNVANGWDNGAPQTPVVNAPPQNGWAAQPNAPQTNGWSAGPPQAGNNGGGWAAPQQGGNGWAPPVATGQVQPGVQAPAAANGWNTGSGQIENAGWDQNAGGWANPAANGGWNNGAQVAEGGGWNNGQQNGGWNGGLQDAGLSWKVYNEDTHTMENLDDNSGWKVIGDGGADGWKLVDENGNVEWKIENINGEWKVTSADELPTVDNSTATAVDATNATTESTNSTSEEVTATTPAPGGGWDDDKQGRYIVWKFSEDGKGEARVYGGGGGEPEVWRVGDNNQYWKETMGIKSNDNSGQVANGGWTPDGTVWQNDGVWQNAYNQGSNSWQKAAPQQNNGWQNGGASPQVTGSAWQNGGSVAPAAVSWQAGANAAPKSNGGRGWKAGTSGQQGGGNGWKQKVVRPTGPQTTTWSNSGSAPQQAGGWQNQQPQTNGAWNGGNTSPQIQGGWQNAGASNKPANVGPQGAWQNGVTSSQSSGGWTAPGTNGKKGRAKGRWRNSANGNRNPNGWQQNKPANANKNGARGSWNNGNNNAGWAQRNAGSAPSSWNNAPSPTSAPTVNGNSQNTAVWQNGGNQAGLPAGWSANGKNGQTVPYIIVIKTPEEAAAAAGQGAPTSWQNGGQGPPANAKRVKNRNKPRNNRRSSGWKMNRAGSSGWQWNPQGGREGWKWMDGWMGSGGGFGGWMSDKDTMYSGWRPTKTNGQSPAEAKSPDQRVGGAAKNNKKAGSKMVFVFGTKRNSSGGWAKPNGKKKNKQVIILDYTTAGKKAPKGEDGMKKDIESVIQALKSGKPANAPGRTHRGPVDPDTRAACRNLPLWLKVPLPDSPRVTPHSELGVTGRGQGLSRCSLARIPQMLLNIPHSLCLLLVLVALVNASVTWRRVTKPARSSTQDLTSGVAPSTTKSTITWRRSTKSRRSTTRREEPPPLIEEDEIDTADSREQASLFEDDSDQESPVKPLVPGSRPGFWLDSSRRKKPSTLLRPGVRRNSLFPTKPSRRTTISTSTEKVTPVPIVSFTSKTSVTTAQPASSPSKLKLYGRTQSTKSPIAFRRRIKTTKSPRTSTTSPAPVSEESDIIEELSQEPEENKIKNNEPELEDDFKSTSENTEETSAENVQIKPTKGIKTPALGIRRRPKNGTRLSWRKGGLRITPRTTSAPRSTSASTTSSPDVASTKLYGRSRRPSAFPKIRSRVRANRTTSSPKIWTREEPSFTPPDAPTTLKSHDKKRLEKIRNYSRNRNSHKFNRIKVKPIPEESEEQSEDFTTTHSSTESEVTFAPTTAVHEASTSRTTVEPYYLTRDYGQLITAIADEHWTKEFSSTRTTNSLKTSTESFARTTVPESTSTEVSTQAPFPNILEEELHTVGRTENSEETFRYTEEPQYSVSNQSELSQYVVSNQNEELQYDVQNENEDPQNPQSNLNDEQQYDVSTQSEESQNSVTDQNEAIPYTDPNKTTYEDDSENIVEEAFVSVTSKPLEIGGNLKNQETITVPSLEIYQSTTSRPSITFPTISHTINPGTNSYVVWSLGQGGSSWSYEKQGEQVKWSAQNSAAAGDRWSVQGEDEKIKIDHTPWKPTRNTSKFLSERITSKKNDSKVSYADKLNKEKPEEPVTYIPSAPYLKQIPLKIQTTPETYNFPPLSDNEFSQISSDLTNFSSSFYQDRGINFLPGSEDVGQNFGASLLNGTSVFYSNTGTPYTQSNGKETYANPNKLNVPYIAEIRETFNDVPNFETTQFANTSNSQGQLTETSDVSEDSVHPTPYKLPEINYGLGFEYNLPQTTYSPHQLGYVPSYSVGSSGNPNDGQVDTISTSIHGSSSLSGLPPELAKAVVDAKRWTVVGNGGSEGWSLLGEDGILEWKIHNIDGKWTVTSADELVKMPLQIPASSAAVEDSEQDKTESQTTEQEVQKTRPKIWTFEDDYEKWRVLSAEAGVQVGLPGNKANAEYDYDRTEENQDDYYDEDEEEDDYDETTNTYSPYQFNENFEDRPLWGTNQMIPNHRDKRPNPYSSYGREIEAANTKDDAIAAWKSLLVDQGTWKLSAEEKKLDQGSKPSVSHQYHYSNPSFLESDWKVSSPLSGKLDRSDENVPSPQITVPGNYVRTEGRETTEQNQKANTPNNRNPLDKKSDKENKSNPKPLHEKDRAKIEALIKKLENIQKDAKGRAVIDLSQLLKLVKANKNSTSTVSKIKTNPDVRSKTSNSEISEIEIKNQPEHFKQEKHSTQQQKDSDNNKLHSLVQNLQQQTSISQHSLDELQRYIETLKESHLDNSGKNNNRNKNRFISDLNDGQIKTELADKVYDKTPEAIDPKFLSSLPSYSHKSLNQGKPERASNLRRPDAETGPELYPAENNKYSYNNNRRADENPNENLPYNKNSEISDGLSANSRYKLSHQNIEYIKGQRISDLKHEEKIVYSDKREYDEHFRSTSKNSPAVYSSKKHYSDLVTAGVRSQPEERYKSKVPSYIRDQSDYPFSDKSATSQKKLDAKVETGKGPNGEITFEDDYRIPYGLNQRYSNSKLRRKQNRPRTTPRTPGEAFSQHNNGQHLAFAHTNVQNSKEIGYSRPKYSSAELKRKHQATRRKSRPGRKSQQKLRNSNRPHSKLDSSEELIVNVRDHPQVYDSYEEKRHLEEHFYEPSPDSHLRRQRRPSKKRPHKHNRSPPVVLSSETEIEDEEDGSKKSRKIIVIDYAGRHKKKSPIDRKDLELIIRNVKNRRSELMEESSSERMHKELVQDP</sequence>
<feature type="compositionally biased region" description="Polar residues" evidence="1">
    <location>
        <begin position="2033"/>
        <end position="2049"/>
    </location>
</feature>
<feature type="compositionally biased region" description="Basic and acidic residues" evidence="1">
    <location>
        <begin position="142"/>
        <end position="151"/>
    </location>
</feature>
<feature type="compositionally biased region" description="Low complexity" evidence="1">
    <location>
        <begin position="526"/>
        <end position="545"/>
    </location>
</feature>
<feature type="compositionally biased region" description="Low complexity" evidence="1">
    <location>
        <begin position="410"/>
        <end position="427"/>
    </location>
</feature>
<feature type="region of interest" description="Disordered" evidence="1">
    <location>
        <begin position="916"/>
        <end position="974"/>
    </location>
</feature>
<feature type="region of interest" description="Disordered" evidence="1">
    <location>
        <begin position="2742"/>
        <end position="2833"/>
    </location>
</feature>
<feature type="region of interest" description="Disordered" evidence="1">
    <location>
        <begin position="2924"/>
        <end position="2971"/>
    </location>
</feature>
<evidence type="ECO:0000256" key="1">
    <source>
        <dbReference type="SAM" id="MobiDB-lite"/>
    </source>
</evidence>
<feature type="compositionally biased region" description="Basic and acidic residues" evidence="1">
    <location>
        <begin position="2419"/>
        <end position="2440"/>
    </location>
</feature>
<feature type="region of interest" description="Disordered" evidence="1">
    <location>
        <begin position="2847"/>
        <end position="2906"/>
    </location>
</feature>
<feature type="compositionally biased region" description="Basic residues" evidence="1">
    <location>
        <begin position="2866"/>
        <end position="2893"/>
    </location>
</feature>
<feature type="compositionally biased region" description="Polar residues" evidence="1">
    <location>
        <begin position="776"/>
        <end position="789"/>
    </location>
</feature>
<feature type="compositionally biased region" description="Gly residues" evidence="1">
    <location>
        <begin position="431"/>
        <end position="445"/>
    </location>
</feature>
<feature type="compositionally biased region" description="Polar residues" evidence="1">
    <location>
        <begin position="716"/>
        <end position="727"/>
    </location>
</feature>
<feature type="region of interest" description="Disordered" evidence="1">
    <location>
        <begin position="2477"/>
        <end position="2499"/>
    </location>
</feature>
<feature type="compositionally biased region" description="Polar residues" evidence="1">
    <location>
        <begin position="808"/>
        <end position="829"/>
    </location>
</feature>
<feature type="compositionally biased region" description="Low complexity" evidence="1">
    <location>
        <begin position="1206"/>
        <end position="1215"/>
    </location>
</feature>
<feature type="region of interest" description="Disordered" evidence="1">
    <location>
        <begin position="2604"/>
        <end position="2673"/>
    </location>
</feature>
<feature type="compositionally biased region" description="Polar residues" evidence="1">
    <location>
        <begin position="78"/>
        <end position="108"/>
    </location>
</feature>
<feature type="compositionally biased region" description="Low complexity" evidence="1">
    <location>
        <begin position="364"/>
        <end position="392"/>
    </location>
</feature>
<feature type="region of interest" description="Disordered" evidence="1">
    <location>
        <begin position="638"/>
        <end position="668"/>
    </location>
</feature>
<dbReference type="EMBL" id="JABXBU010001863">
    <property type="protein sequence ID" value="KAF8782954.1"/>
    <property type="molecule type" value="Genomic_DNA"/>
</dbReference>
<reference evidence="3" key="2">
    <citation type="submission" date="2020-06" db="EMBL/GenBank/DDBJ databases">
        <authorList>
            <person name="Sheffer M."/>
        </authorList>
    </citation>
    <scope>NUCLEOTIDE SEQUENCE</scope>
</reference>
<feature type="compositionally biased region" description="Acidic residues" evidence="1">
    <location>
        <begin position="2252"/>
        <end position="2268"/>
    </location>
</feature>
<feature type="compositionally biased region" description="Polar residues" evidence="1">
    <location>
        <begin position="2609"/>
        <end position="2620"/>
    </location>
</feature>
<feature type="region of interest" description="Disordered" evidence="1">
    <location>
        <begin position="78"/>
        <end position="202"/>
    </location>
</feature>
<feature type="region of interest" description="Disordered" evidence="1">
    <location>
        <begin position="2185"/>
        <end position="2208"/>
    </location>
</feature>
<dbReference type="Proteomes" id="UP000807504">
    <property type="component" value="Unassembled WGS sequence"/>
</dbReference>
<feature type="region of interest" description="Disordered" evidence="1">
    <location>
        <begin position="3006"/>
        <end position="3027"/>
    </location>
</feature>
<feature type="region of interest" description="Disordered" evidence="1">
    <location>
        <begin position="1665"/>
        <end position="1689"/>
    </location>
</feature>
<feature type="compositionally biased region" description="Polar residues" evidence="1">
    <location>
        <begin position="960"/>
        <end position="969"/>
    </location>
</feature>
<feature type="compositionally biased region" description="Basic and acidic residues" evidence="1">
    <location>
        <begin position="1665"/>
        <end position="1680"/>
    </location>
</feature>
<protein>
    <submittedName>
        <fullName evidence="3">Uncharacterized protein</fullName>
    </submittedName>
</protein>
<feature type="region of interest" description="Disordered" evidence="1">
    <location>
        <begin position="33"/>
        <end position="65"/>
    </location>
</feature>
<feature type="region of interest" description="Disordered" evidence="1">
    <location>
        <begin position="1005"/>
        <end position="1031"/>
    </location>
</feature>
<feature type="compositionally biased region" description="Basic residues" evidence="1">
    <location>
        <begin position="2936"/>
        <end position="2951"/>
    </location>
</feature>
<feature type="signal peptide" evidence="2">
    <location>
        <begin position="1"/>
        <end position="29"/>
    </location>
</feature>
<feature type="region of interest" description="Disordered" evidence="1">
    <location>
        <begin position="1324"/>
        <end position="1487"/>
    </location>
</feature>